<dbReference type="PANTHER" id="PTHR30352:SF2">
    <property type="entry name" value="ANAEROBIC RIBONUCLEOSIDE-TRIPHOSPHATE REDUCTASE-ACTIVATING PROTEIN"/>
    <property type="match status" value="1"/>
</dbReference>
<name>A0A5D0CS15_9BACL</name>
<evidence type="ECO:0000256" key="5">
    <source>
        <dbReference type="ARBA" id="ARBA00023004"/>
    </source>
</evidence>
<dbReference type="Gene3D" id="3.20.20.70">
    <property type="entry name" value="Aldolase class I"/>
    <property type="match status" value="1"/>
</dbReference>
<dbReference type="InterPro" id="IPR012837">
    <property type="entry name" value="NrdG"/>
</dbReference>
<sequence>MDFVRVSRIVEQTKVEGPGLRYVIWVQGCPIRCEGCFNPHTWDMDGGKIYALEDLFQDIRSTLERAPELEGVTFLGGEPFSQAEALSRLAGRIRRELDLSVVTFSGYPYEHIKKAEDAGWQRLLGETDLLIDGPYIKSQHDLSRPWVGSRNQQYRFLTERYKHLEKQLPKIPNKLEIRLHPDGTITANGMAQTADIELLLRLGYGRKEANA</sequence>
<keyword evidence="5" id="KW-0408">Iron</keyword>
<organism evidence="7 8">
    <name type="scientific">Paenibacillus faecis</name>
    <dbReference type="NCBI Taxonomy" id="862114"/>
    <lineage>
        <taxon>Bacteria</taxon>
        <taxon>Bacillati</taxon>
        <taxon>Bacillota</taxon>
        <taxon>Bacilli</taxon>
        <taxon>Bacillales</taxon>
        <taxon>Paenibacillaceae</taxon>
        <taxon>Paenibacillus</taxon>
    </lineage>
</organism>
<keyword evidence="2" id="KW-0004">4Fe-4S</keyword>
<dbReference type="InterPro" id="IPR007197">
    <property type="entry name" value="rSAM"/>
</dbReference>
<evidence type="ECO:0000256" key="1">
    <source>
        <dbReference type="ARBA" id="ARBA00001966"/>
    </source>
</evidence>
<dbReference type="Pfam" id="PF13353">
    <property type="entry name" value="Fer4_12"/>
    <property type="match status" value="1"/>
</dbReference>
<dbReference type="PANTHER" id="PTHR30352">
    <property type="entry name" value="PYRUVATE FORMATE-LYASE-ACTIVATING ENZYME"/>
    <property type="match status" value="1"/>
</dbReference>
<dbReference type="EMBL" id="VSDO01000003">
    <property type="protein sequence ID" value="TYA12623.1"/>
    <property type="molecule type" value="Genomic_DNA"/>
</dbReference>
<proteinExistence type="predicted"/>
<comment type="caution">
    <text evidence="7">The sequence shown here is derived from an EMBL/GenBank/DDBJ whole genome shotgun (WGS) entry which is preliminary data.</text>
</comment>
<dbReference type="SFLD" id="SFLDS00029">
    <property type="entry name" value="Radical_SAM"/>
    <property type="match status" value="1"/>
</dbReference>
<evidence type="ECO:0000256" key="3">
    <source>
        <dbReference type="ARBA" id="ARBA00022691"/>
    </source>
</evidence>
<evidence type="ECO:0000256" key="6">
    <source>
        <dbReference type="ARBA" id="ARBA00023014"/>
    </source>
</evidence>
<dbReference type="GO" id="GO:0043365">
    <property type="term" value="F:[formate-C-acetyltransferase]-activating enzyme activity"/>
    <property type="evidence" value="ECO:0007669"/>
    <property type="project" value="InterPro"/>
</dbReference>
<dbReference type="Proteomes" id="UP000325218">
    <property type="component" value="Unassembled WGS sequence"/>
</dbReference>
<dbReference type="InterPro" id="IPR058240">
    <property type="entry name" value="rSAM_sf"/>
</dbReference>
<dbReference type="GO" id="GO:0004748">
    <property type="term" value="F:ribonucleoside-diphosphate reductase activity, thioredoxin disulfide as acceptor"/>
    <property type="evidence" value="ECO:0007669"/>
    <property type="project" value="TreeGrafter"/>
</dbReference>
<dbReference type="GO" id="GO:0051539">
    <property type="term" value="F:4 iron, 4 sulfur cluster binding"/>
    <property type="evidence" value="ECO:0007669"/>
    <property type="project" value="UniProtKB-KW"/>
</dbReference>
<keyword evidence="8" id="KW-1185">Reference proteome</keyword>
<evidence type="ECO:0000256" key="2">
    <source>
        <dbReference type="ARBA" id="ARBA00022485"/>
    </source>
</evidence>
<dbReference type="SFLD" id="SFLDF00299">
    <property type="entry name" value="anaerobic_ribonucleoside-triph"/>
    <property type="match status" value="1"/>
</dbReference>
<accession>A0A5D0CS15</accession>
<dbReference type="GO" id="GO:0046872">
    <property type="term" value="F:metal ion binding"/>
    <property type="evidence" value="ECO:0007669"/>
    <property type="project" value="UniProtKB-KW"/>
</dbReference>
<dbReference type="SUPFAM" id="SSF102114">
    <property type="entry name" value="Radical SAM enzymes"/>
    <property type="match status" value="1"/>
</dbReference>
<keyword evidence="6" id="KW-0411">Iron-sulfur</keyword>
<dbReference type="InterPro" id="IPR013785">
    <property type="entry name" value="Aldolase_TIM"/>
</dbReference>
<comment type="cofactor">
    <cofactor evidence="1">
        <name>[4Fe-4S] cluster</name>
        <dbReference type="ChEBI" id="CHEBI:49883"/>
    </cofactor>
</comment>
<evidence type="ECO:0000313" key="8">
    <source>
        <dbReference type="Proteomes" id="UP000325218"/>
    </source>
</evidence>
<dbReference type="CDD" id="cd01335">
    <property type="entry name" value="Radical_SAM"/>
    <property type="match status" value="1"/>
</dbReference>
<evidence type="ECO:0000313" key="7">
    <source>
        <dbReference type="EMBL" id="TYA12623.1"/>
    </source>
</evidence>
<dbReference type="InterPro" id="IPR034457">
    <property type="entry name" value="Organic_radical-activating"/>
</dbReference>
<reference evidence="7 8" key="1">
    <citation type="submission" date="2019-08" db="EMBL/GenBank/DDBJ databases">
        <title>Genome sequencing of Paenibacillus faecis DSM 23593(T).</title>
        <authorList>
            <person name="Kook J.-K."/>
            <person name="Park S.-N."/>
            <person name="Lim Y.K."/>
        </authorList>
    </citation>
    <scope>NUCLEOTIDE SEQUENCE [LARGE SCALE GENOMIC DNA]</scope>
    <source>
        <strain evidence="7 8">DSM 23593</strain>
    </source>
</reference>
<gene>
    <name evidence="7" type="ORF">FRY98_16200</name>
</gene>
<evidence type="ECO:0000256" key="4">
    <source>
        <dbReference type="ARBA" id="ARBA00022723"/>
    </source>
</evidence>
<keyword evidence="4" id="KW-0479">Metal-binding</keyword>
<dbReference type="AlphaFoldDB" id="A0A5D0CS15"/>
<dbReference type="SFLD" id="SFLDG01063">
    <property type="entry name" value="activating_enzymes__group_1"/>
    <property type="match status" value="1"/>
</dbReference>
<dbReference type="OrthoDB" id="9782387at2"/>
<protein>
    <submittedName>
        <fullName evidence="7">Radical SAM protein</fullName>
    </submittedName>
</protein>
<dbReference type="SFLD" id="SFLDG01066">
    <property type="entry name" value="organic_radical-activating_enz"/>
    <property type="match status" value="1"/>
</dbReference>
<keyword evidence="3" id="KW-0949">S-adenosyl-L-methionine</keyword>